<organism evidence="1">
    <name type="scientific">freshwater metagenome</name>
    <dbReference type="NCBI Taxonomy" id="449393"/>
    <lineage>
        <taxon>unclassified sequences</taxon>
        <taxon>metagenomes</taxon>
        <taxon>ecological metagenomes</taxon>
    </lineage>
</organism>
<dbReference type="AlphaFoldDB" id="A0A6J7PPZ3"/>
<dbReference type="EMBL" id="CAFBPH010000033">
    <property type="protein sequence ID" value="CAB5007497.1"/>
    <property type="molecule type" value="Genomic_DNA"/>
</dbReference>
<accession>A0A6J7PPZ3</accession>
<gene>
    <name evidence="1" type="ORF">UFOPK4087_00276</name>
</gene>
<evidence type="ECO:0000313" key="1">
    <source>
        <dbReference type="EMBL" id="CAB5007497.1"/>
    </source>
</evidence>
<reference evidence="1" key="1">
    <citation type="submission" date="2020-05" db="EMBL/GenBank/DDBJ databases">
        <authorList>
            <person name="Chiriac C."/>
            <person name="Salcher M."/>
            <person name="Ghai R."/>
            <person name="Kavagutti S V."/>
        </authorList>
    </citation>
    <scope>NUCLEOTIDE SEQUENCE</scope>
</reference>
<sequence>MNASIISLRSGKPVISASENFPLSTLREIATEAPSSAPNLLATPGLAFDSCMTIGIPDNLAAQYAGALT</sequence>
<name>A0A6J7PPZ3_9ZZZZ</name>
<proteinExistence type="predicted"/>
<protein>
    <submittedName>
        <fullName evidence="1">Unannotated protein</fullName>
    </submittedName>
</protein>